<feature type="coiled-coil region" evidence="1">
    <location>
        <begin position="26"/>
        <end position="67"/>
    </location>
</feature>
<keyword evidence="3" id="KW-1185">Reference proteome</keyword>
<gene>
    <name evidence="2" type="ORF">FO441_04145</name>
</gene>
<reference evidence="2 3" key="1">
    <citation type="submission" date="2019-07" db="EMBL/GenBank/DDBJ databases">
        <title>Salinicoccus cyprini sp. nov., isolated from gastro-intestinal tract of mirror carp, Cyprinus carpio var. specularis, collected from Gobind Sagar Reservoir, Himachal Pradesh, India.</title>
        <authorList>
            <person name="Talwar C."/>
            <person name="Singh A.K."/>
            <person name="Lal R."/>
            <person name="Negi R.K."/>
        </authorList>
    </citation>
    <scope>NUCLEOTIDE SEQUENCE [LARGE SCALE GENOMIC DNA]</scope>
    <source>
        <strain evidence="2 3">CT19</strain>
    </source>
</reference>
<comment type="caution">
    <text evidence="2">The sequence shown here is derived from an EMBL/GenBank/DDBJ whole genome shotgun (WGS) entry which is preliminary data.</text>
</comment>
<dbReference type="RefSeq" id="WP_145286172.1">
    <property type="nucleotide sequence ID" value="NZ_VMSJ01000001.1"/>
</dbReference>
<dbReference type="Proteomes" id="UP000315103">
    <property type="component" value="Unassembled WGS sequence"/>
</dbReference>
<dbReference type="OrthoDB" id="2389172at2"/>
<proteinExistence type="predicted"/>
<dbReference type="AlphaFoldDB" id="A0A558AZ06"/>
<dbReference type="PROSITE" id="PS51257">
    <property type="entry name" value="PROKAR_LIPOPROTEIN"/>
    <property type="match status" value="1"/>
</dbReference>
<organism evidence="2 3">
    <name type="scientific">Salinicoccus cyprini</name>
    <dbReference type="NCBI Taxonomy" id="2493691"/>
    <lineage>
        <taxon>Bacteria</taxon>
        <taxon>Bacillati</taxon>
        <taxon>Bacillota</taxon>
        <taxon>Bacilli</taxon>
        <taxon>Bacillales</taxon>
        <taxon>Staphylococcaceae</taxon>
        <taxon>Salinicoccus</taxon>
    </lineage>
</organism>
<keyword evidence="1" id="KW-0175">Coiled coil</keyword>
<protein>
    <recommendedName>
        <fullName evidence="4">EMYY motif lipoprotein</fullName>
    </recommendedName>
</protein>
<evidence type="ECO:0000313" key="2">
    <source>
        <dbReference type="EMBL" id="TVT29482.1"/>
    </source>
</evidence>
<name>A0A558AZ06_9STAP</name>
<evidence type="ECO:0000256" key="1">
    <source>
        <dbReference type="SAM" id="Coils"/>
    </source>
</evidence>
<evidence type="ECO:0000313" key="3">
    <source>
        <dbReference type="Proteomes" id="UP000315103"/>
    </source>
</evidence>
<dbReference type="EMBL" id="VMSJ01000001">
    <property type="protein sequence ID" value="TVT29482.1"/>
    <property type="molecule type" value="Genomic_DNA"/>
</dbReference>
<accession>A0A558AZ06</accession>
<sequence>MKRMIYIPLVALGLSACGDPSIEEELASANDRNEELQSILQTEEVALQKNTQRLEALEEDISKMQSVISNPDIDAYVDIVTDYSDAMKQGLSDLDTLLSDNADAQDLSTMNESFEEIEKSLAEAIEAYRDGATSVELDEYLVRRHSAIQLANEDILAALDSIGNGISASDQNLLDQGLAQLRNAHEYY</sequence>
<evidence type="ECO:0008006" key="4">
    <source>
        <dbReference type="Google" id="ProtNLM"/>
    </source>
</evidence>